<reference evidence="1" key="1">
    <citation type="submission" date="2020-03" db="EMBL/GenBank/DDBJ databases">
        <title>The deep terrestrial virosphere.</title>
        <authorList>
            <person name="Holmfeldt K."/>
            <person name="Nilsson E."/>
            <person name="Simone D."/>
            <person name="Lopez-Fernandez M."/>
            <person name="Wu X."/>
            <person name="de Brujin I."/>
            <person name="Lundin D."/>
            <person name="Andersson A."/>
            <person name="Bertilsson S."/>
            <person name="Dopson M."/>
        </authorList>
    </citation>
    <scope>NUCLEOTIDE SEQUENCE</scope>
    <source>
        <strain evidence="1">MM171A00947</strain>
    </source>
</reference>
<accession>A0A6M3M3U0</accession>
<dbReference type="EMBL" id="MT143660">
    <property type="protein sequence ID" value="QJA99631.1"/>
    <property type="molecule type" value="Genomic_DNA"/>
</dbReference>
<organism evidence="1">
    <name type="scientific">viral metagenome</name>
    <dbReference type="NCBI Taxonomy" id="1070528"/>
    <lineage>
        <taxon>unclassified sequences</taxon>
        <taxon>metagenomes</taxon>
        <taxon>organismal metagenomes</taxon>
    </lineage>
</organism>
<protein>
    <submittedName>
        <fullName evidence="1">Uncharacterized protein</fullName>
    </submittedName>
</protein>
<evidence type="ECO:0000313" key="1">
    <source>
        <dbReference type="EMBL" id="QJA99631.1"/>
    </source>
</evidence>
<gene>
    <name evidence="1" type="ORF">MM171A00947_0003</name>
</gene>
<dbReference type="AlphaFoldDB" id="A0A6M3M3U0"/>
<proteinExistence type="predicted"/>
<name>A0A6M3M3U0_9ZZZZ</name>
<sequence length="59" mass="6886">MIDYDIHFGPVDENKKVDWRKELVDEPDIDDDEELEVTPPDVIAILGFDPKEFSEKPKL</sequence>